<protein>
    <submittedName>
        <fullName evidence="1">5056_t:CDS:1</fullName>
    </submittedName>
</protein>
<reference evidence="1" key="1">
    <citation type="submission" date="2021-06" db="EMBL/GenBank/DDBJ databases">
        <authorList>
            <person name="Kallberg Y."/>
            <person name="Tangrot J."/>
            <person name="Rosling A."/>
        </authorList>
    </citation>
    <scope>NUCLEOTIDE SEQUENCE</scope>
    <source>
        <strain evidence="1">IL203A</strain>
    </source>
</reference>
<dbReference type="Proteomes" id="UP000789702">
    <property type="component" value="Unassembled WGS sequence"/>
</dbReference>
<keyword evidence="2" id="KW-1185">Reference proteome</keyword>
<feature type="non-terminal residue" evidence="1">
    <location>
        <position position="157"/>
    </location>
</feature>
<sequence length="157" mass="18549">MFGNLIISSQQVTYNNSIDHKINIEKPRRLTDTKRLHLKMPIFLKRATKEQEIISKIEEVIRVTRKVEGRNWKTKIQEVFPKKFCDIQKAAQRVYKLYTYRGLSNLFGAQTITSYVLMRIYNKDFDQLILEAQTQKSQEEAKLINLYDTFAGAQEQE</sequence>
<dbReference type="EMBL" id="CAJVPU010006992">
    <property type="protein sequence ID" value="CAG8567522.1"/>
    <property type="molecule type" value="Genomic_DNA"/>
</dbReference>
<accession>A0ACA9M3P1</accession>
<evidence type="ECO:0000313" key="1">
    <source>
        <dbReference type="EMBL" id="CAG8567522.1"/>
    </source>
</evidence>
<gene>
    <name evidence="1" type="ORF">DHETER_LOCUS5917</name>
</gene>
<name>A0ACA9M3P1_9GLOM</name>
<organism evidence="1 2">
    <name type="scientific">Dentiscutata heterogama</name>
    <dbReference type="NCBI Taxonomy" id="1316150"/>
    <lineage>
        <taxon>Eukaryota</taxon>
        <taxon>Fungi</taxon>
        <taxon>Fungi incertae sedis</taxon>
        <taxon>Mucoromycota</taxon>
        <taxon>Glomeromycotina</taxon>
        <taxon>Glomeromycetes</taxon>
        <taxon>Diversisporales</taxon>
        <taxon>Gigasporaceae</taxon>
        <taxon>Dentiscutata</taxon>
    </lineage>
</organism>
<evidence type="ECO:0000313" key="2">
    <source>
        <dbReference type="Proteomes" id="UP000789702"/>
    </source>
</evidence>
<proteinExistence type="predicted"/>
<comment type="caution">
    <text evidence="1">The sequence shown here is derived from an EMBL/GenBank/DDBJ whole genome shotgun (WGS) entry which is preliminary data.</text>
</comment>